<dbReference type="InterPro" id="IPR029060">
    <property type="entry name" value="PIN-like_dom_sf"/>
</dbReference>
<dbReference type="AlphaFoldDB" id="I3ZR84"/>
<dbReference type="PANTHER" id="PTHR39677:SF4">
    <property type="entry name" value="RIBONUCLEASE VAPC6"/>
    <property type="match status" value="1"/>
</dbReference>
<keyword evidence="5" id="KW-0460">Magnesium</keyword>
<feature type="domain" description="PIN" evidence="6">
    <location>
        <begin position="2"/>
        <end position="144"/>
    </location>
</feature>
<evidence type="ECO:0000313" key="8">
    <source>
        <dbReference type="Proteomes" id="UP000006064"/>
    </source>
</evidence>
<keyword evidence="3 5" id="KW-0479">Metal-binding</keyword>
<dbReference type="HOGENOM" id="CLU_134210_1_0_2"/>
<comment type="cofactor">
    <cofactor evidence="5">
        <name>Mg(2+)</name>
        <dbReference type="ChEBI" id="CHEBI:18420"/>
    </cofactor>
</comment>
<dbReference type="GO" id="GO:0090729">
    <property type="term" value="F:toxin activity"/>
    <property type="evidence" value="ECO:0007669"/>
    <property type="project" value="UniProtKB-KW"/>
</dbReference>
<keyword evidence="4 5" id="KW-0378">Hydrolase</keyword>
<comment type="function">
    <text evidence="5">Toxic component of a toxin-antitoxin (TA) system. An RNase.</text>
</comment>
<dbReference type="InterPro" id="IPR022907">
    <property type="entry name" value="VapC_family"/>
</dbReference>
<evidence type="ECO:0000259" key="6">
    <source>
        <dbReference type="Pfam" id="PF01850"/>
    </source>
</evidence>
<evidence type="ECO:0000256" key="3">
    <source>
        <dbReference type="ARBA" id="ARBA00022723"/>
    </source>
</evidence>
<dbReference type="HAMAP" id="MF_00265">
    <property type="entry name" value="VapC_Nob1"/>
    <property type="match status" value="1"/>
</dbReference>
<dbReference type="OrthoDB" id="94353at2157"/>
<sequence length="158" mass="17917">MIFIDSSVLYNYLVETSLTHYAVEILEAKEGKLTSDIVVDELFYVLIRRLGEKEYGARSVWRVKKLLKDDEEFRNRASDVISDILALLDAKDVLLVSDSRDWLTVATLVRDYSLLPHDARILATALEYNCDSLATLDEDFAGVGEIIRLLPGDFWGEG</sequence>
<organism evidence="7 8">
    <name type="scientific">Thermococcus cleftensis (strain DSM 27260 / KACC 17922 / CL1)</name>
    <dbReference type="NCBI Taxonomy" id="163003"/>
    <lineage>
        <taxon>Archaea</taxon>
        <taxon>Methanobacteriati</taxon>
        <taxon>Methanobacteriota</taxon>
        <taxon>Thermococci</taxon>
        <taxon>Thermococcales</taxon>
        <taxon>Thermococcaceae</taxon>
        <taxon>Thermococcus</taxon>
    </lineage>
</organism>
<dbReference type="InterPro" id="IPR002716">
    <property type="entry name" value="PIN_dom"/>
</dbReference>
<dbReference type="EMBL" id="CP003651">
    <property type="protein sequence ID" value="AFL94218.1"/>
    <property type="molecule type" value="Genomic_DNA"/>
</dbReference>
<dbReference type="SUPFAM" id="SSF88723">
    <property type="entry name" value="PIN domain-like"/>
    <property type="match status" value="1"/>
</dbReference>
<feature type="binding site" evidence="5">
    <location>
        <position position="118"/>
    </location>
    <ligand>
        <name>Mg(2+)</name>
        <dbReference type="ChEBI" id="CHEBI:18420"/>
    </ligand>
</feature>
<feature type="binding site" evidence="5">
    <location>
        <position position="5"/>
    </location>
    <ligand>
        <name>Mg(2+)</name>
        <dbReference type="ChEBI" id="CHEBI:18420"/>
    </ligand>
</feature>
<evidence type="ECO:0000313" key="7">
    <source>
        <dbReference type="EMBL" id="AFL94218.1"/>
    </source>
</evidence>
<evidence type="ECO:0000256" key="1">
    <source>
        <dbReference type="ARBA" id="ARBA00022649"/>
    </source>
</evidence>
<dbReference type="Pfam" id="PF01850">
    <property type="entry name" value="PIN"/>
    <property type="match status" value="1"/>
</dbReference>
<dbReference type="GO" id="GO:0000287">
    <property type="term" value="F:magnesium ion binding"/>
    <property type="evidence" value="ECO:0007669"/>
    <property type="project" value="UniProtKB-UniRule"/>
</dbReference>
<dbReference type="RefSeq" id="WP_014787859.1">
    <property type="nucleotide sequence ID" value="NC_018015.1"/>
</dbReference>
<keyword evidence="8" id="KW-1185">Reference proteome</keyword>
<dbReference type="PANTHER" id="PTHR39677">
    <property type="entry name" value="RIBONUCLEASE VAPC6"/>
    <property type="match status" value="1"/>
</dbReference>
<comment type="similarity">
    <text evidence="5">Belongs to the PINc/VapC protein family.</text>
</comment>
<dbReference type="GO" id="GO:0004540">
    <property type="term" value="F:RNA nuclease activity"/>
    <property type="evidence" value="ECO:0007669"/>
    <property type="project" value="InterPro"/>
</dbReference>
<evidence type="ECO:0000256" key="2">
    <source>
        <dbReference type="ARBA" id="ARBA00022722"/>
    </source>
</evidence>
<keyword evidence="1 5" id="KW-1277">Toxin-antitoxin system</keyword>
<gene>
    <name evidence="5" type="primary">vapC</name>
    <name evidence="7" type="ORF">CL1_0003</name>
</gene>
<keyword evidence="2 5" id="KW-0540">Nuclease</keyword>
<dbReference type="GO" id="GO:0016787">
    <property type="term" value="F:hydrolase activity"/>
    <property type="evidence" value="ECO:0007669"/>
    <property type="project" value="UniProtKB-KW"/>
</dbReference>
<reference evidence="7 8" key="1">
    <citation type="journal article" date="2012" name="J. Bacteriol.">
        <title>Complete Genome Sequence of the Hyperthermophilic Archaeon Thermococcus sp. Strain CL1, Isolated from a Paralvinella sp. Polychaete Worm Collected from a Hydrothermal Vent.</title>
        <authorList>
            <person name="Jung J.H."/>
            <person name="Holden J.F."/>
            <person name="Seo D.H."/>
            <person name="Park K.H."/>
            <person name="Shin H."/>
            <person name="Ryu S."/>
            <person name="Lee J.H."/>
            <person name="Park C.S."/>
        </authorList>
    </citation>
    <scope>NUCLEOTIDE SEQUENCE [LARGE SCALE GENOMIC DNA]</scope>
    <source>
        <strain evidence="8">DSM 27260 / KACC 17922 / CL1</strain>
    </source>
</reference>
<dbReference type="GeneID" id="13037873"/>
<dbReference type="KEGG" id="thm:CL1_0003"/>
<proteinExistence type="inferred from homology"/>
<name>I3ZR84_THECF</name>
<keyword evidence="5" id="KW-0800">Toxin</keyword>
<protein>
    <recommendedName>
        <fullName evidence="5">Ribonuclease VapC</fullName>
        <shortName evidence="5">RNase VapC</shortName>
        <ecNumber evidence="5">3.1.-.-</ecNumber>
    </recommendedName>
    <alternativeName>
        <fullName evidence="5">Putative toxin VapC</fullName>
    </alternativeName>
</protein>
<accession>I3ZR84</accession>
<evidence type="ECO:0000256" key="4">
    <source>
        <dbReference type="ARBA" id="ARBA00022801"/>
    </source>
</evidence>
<evidence type="ECO:0000256" key="5">
    <source>
        <dbReference type="HAMAP-Rule" id="MF_00265"/>
    </source>
</evidence>
<dbReference type="Proteomes" id="UP000006064">
    <property type="component" value="Chromosome"/>
</dbReference>
<dbReference type="EC" id="3.1.-.-" evidence="5"/>
<dbReference type="Gene3D" id="3.40.50.1010">
    <property type="entry name" value="5'-nuclease"/>
    <property type="match status" value="1"/>
</dbReference>